<evidence type="ECO:0000313" key="1">
    <source>
        <dbReference type="EMBL" id="MBA8076173.1"/>
    </source>
</evidence>
<reference evidence="2" key="2">
    <citation type="submission" date="2021-07" db="EMBL/GenBank/DDBJ databases">
        <title>Characterization of Emerging Pathogens Carrying KPC-2 Gene in IncP-6 Plasmids Isolated from Urban Sewage in Argentina.</title>
        <authorList>
            <person name="Ghiglione B."/>
            <person name="Haim M.S."/>
            <person name="Dropa M."/>
        </authorList>
    </citation>
    <scope>NUCLEOTIDE SEQUENCE</scope>
    <source>
        <strain evidence="2">WW-19C</strain>
    </source>
</reference>
<dbReference type="AlphaFoldDB" id="A0A263VP31"/>
<dbReference type="EMBL" id="CP080107">
    <property type="protein sequence ID" value="QYD29026.1"/>
    <property type="molecule type" value="Genomic_DNA"/>
</dbReference>
<protein>
    <recommendedName>
        <fullName evidence="4">Lipoprotein</fullName>
    </recommendedName>
</protein>
<evidence type="ECO:0000313" key="3">
    <source>
        <dbReference type="Proteomes" id="UP000533461"/>
    </source>
</evidence>
<dbReference type="EMBL" id="JABXRP010000001">
    <property type="protein sequence ID" value="MBA8076173.1"/>
    <property type="molecule type" value="Genomic_DNA"/>
</dbReference>
<dbReference type="Proteomes" id="UP000533461">
    <property type="component" value="Unassembled WGS sequence"/>
</dbReference>
<dbReference type="Proteomes" id="UP000826990">
    <property type="component" value="Chromosome"/>
</dbReference>
<organism evidence="1 3">
    <name type="scientific">Enterobacter asburiae</name>
    <dbReference type="NCBI Taxonomy" id="61645"/>
    <lineage>
        <taxon>Bacteria</taxon>
        <taxon>Pseudomonadati</taxon>
        <taxon>Pseudomonadota</taxon>
        <taxon>Gammaproteobacteria</taxon>
        <taxon>Enterobacterales</taxon>
        <taxon>Enterobacteriaceae</taxon>
        <taxon>Enterobacter</taxon>
        <taxon>Enterobacter cloacae complex</taxon>
    </lineage>
</organism>
<accession>A0A263VP31</accession>
<evidence type="ECO:0008006" key="4">
    <source>
        <dbReference type="Google" id="ProtNLM"/>
    </source>
</evidence>
<name>A0A263VP31_ENTAS</name>
<reference evidence="1 3" key="1">
    <citation type="submission" date="2020-06" db="EMBL/GenBank/DDBJ databases">
        <title>REHAB project genomes.</title>
        <authorList>
            <person name="Shaw L.P."/>
        </authorList>
    </citation>
    <scope>NUCLEOTIDE SEQUENCE [LARGE SCALE GENOMIC DNA]</scope>
    <source>
        <strain evidence="1 3">RHBSTW-00074</strain>
    </source>
</reference>
<dbReference type="PROSITE" id="PS51257">
    <property type="entry name" value="PROKAR_LIPOPROTEIN"/>
    <property type="match status" value="1"/>
</dbReference>
<gene>
    <name evidence="1" type="ORF">HV056_06310</name>
    <name evidence="2" type="ORF">KZX48_03270</name>
</gene>
<sequence length="234" mass="24731">MGMLKVIRTAVIAGMMVFLAGCQNGSTGSSGGVDPRLANNQDVEFFNKSGWQACAGGAVIGALACAVSNSSNKAVCMAAAAIAGCGVGMGANAYLDNQRKKYASQELQLNATIKDVEAENKRIQNATSVAKSVIDSDKKTLAQIEKDMAANTVKKDAVQKQIKGVDANIAYLRGTITDMKKHEKQWQDVSADMSKSGSDTQNLDSEIALMRDKIGSLQGELDSLYTQRTALKVG</sequence>
<proteinExistence type="predicted"/>
<evidence type="ECO:0000313" key="2">
    <source>
        <dbReference type="EMBL" id="QYD29026.1"/>
    </source>
</evidence>
<dbReference type="Gene3D" id="1.10.287.1490">
    <property type="match status" value="1"/>
</dbReference>